<organism evidence="2 3">
    <name type="scientific">Pterulicium gracile</name>
    <dbReference type="NCBI Taxonomy" id="1884261"/>
    <lineage>
        <taxon>Eukaryota</taxon>
        <taxon>Fungi</taxon>
        <taxon>Dikarya</taxon>
        <taxon>Basidiomycota</taxon>
        <taxon>Agaricomycotina</taxon>
        <taxon>Agaricomycetes</taxon>
        <taxon>Agaricomycetidae</taxon>
        <taxon>Agaricales</taxon>
        <taxon>Pleurotineae</taxon>
        <taxon>Pterulaceae</taxon>
        <taxon>Pterulicium</taxon>
    </lineage>
</organism>
<accession>A0A5C3QX23</accession>
<dbReference type="OrthoDB" id="2826374at2759"/>
<keyword evidence="3" id="KW-1185">Reference proteome</keyword>
<protein>
    <submittedName>
        <fullName evidence="2">Uncharacterized protein</fullName>
    </submittedName>
</protein>
<feature type="compositionally biased region" description="Polar residues" evidence="1">
    <location>
        <begin position="29"/>
        <end position="40"/>
    </location>
</feature>
<proteinExistence type="predicted"/>
<dbReference type="Proteomes" id="UP000305067">
    <property type="component" value="Unassembled WGS sequence"/>
</dbReference>
<feature type="region of interest" description="Disordered" evidence="1">
    <location>
        <begin position="25"/>
        <end position="64"/>
    </location>
</feature>
<evidence type="ECO:0000313" key="2">
    <source>
        <dbReference type="EMBL" id="TFL05101.1"/>
    </source>
</evidence>
<dbReference type="AlphaFoldDB" id="A0A5C3QX23"/>
<feature type="compositionally biased region" description="Basic residues" evidence="1">
    <location>
        <begin position="110"/>
        <end position="126"/>
    </location>
</feature>
<gene>
    <name evidence="2" type="ORF">BDV98DRAFT_601523</name>
</gene>
<dbReference type="EMBL" id="ML178817">
    <property type="protein sequence ID" value="TFL05101.1"/>
    <property type="molecule type" value="Genomic_DNA"/>
</dbReference>
<reference evidence="2 3" key="1">
    <citation type="journal article" date="2019" name="Nat. Ecol. Evol.">
        <title>Megaphylogeny resolves global patterns of mushroom evolution.</title>
        <authorList>
            <person name="Varga T."/>
            <person name="Krizsan K."/>
            <person name="Foldi C."/>
            <person name="Dima B."/>
            <person name="Sanchez-Garcia M."/>
            <person name="Sanchez-Ramirez S."/>
            <person name="Szollosi G.J."/>
            <person name="Szarkandi J.G."/>
            <person name="Papp V."/>
            <person name="Albert L."/>
            <person name="Andreopoulos W."/>
            <person name="Angelini C."/>
            <person name="Antonin V."/>
            <person name="Barry K.W."/>
            <person name="Bougher N.L."/>
            <person name="Buchanan P."/>
            <person name="Buyck B."/>
            <person name="Bense V."/>
            <person name="Catcheside P."/>
            <person name="Chovatia M."/>
            <person name="Cooper J."/>
            <person name="Damon W."/>
            <person name="Desjardin D."/>
            <person name="Finy P."/>
            <person name="Geml J."/>
            <person name="Haridas S."/>
            <person name="Hughes K."/>
            <person name="Justo A."/>
            <person name="Karasinski D."/>
            <person name="Kautmanova I."/>
            <person name="Kiss B."/>
            <person name="Kocsube S."/>
            <person name="Kotiranta H."/>
            <person name="LaButti K.M."/>
            <person name="Lechner B.E."/>
            <person name="Liimatainen K."/>
            <person name="Lipzen A."/>
            <person name="Lukacs Z."/>
            <person name="Mihaltcheva S."/>
            <person name="Morgado L.N."/>
            <person name="Niskanen T."/>
            <person name="Noordeloos M.E."/>
            <person name="Ohm R.A."/>
            <person name="Ortiz-Santana B."/>
            <person name="Ovrebo C."/>
            <person name="Racz N."/>
            <person name="Riley R."/>
            <person name="Savchenko A."/>
            <person name="Shiryaev A."/>
            <person name="Soop K."/>
            <person name="Spirin V."/>
            <person name="Szebenyi C."/>
            <person name="Tomsovsky M."/>
            <person name="Tulloss R.E."/>
            <person name="Uehling J."/>
            <person name="Grigoriev I.V."/>
            <person name="Vagvolgyi C."/>
            <person name="Papp T."/>
            <person name="Martin F.M."/>
            <person name="Miettinen O."/>
            <person name="Hibbett D.S."/>
            <person name="Nagy L.G."/>
        </authorList>
    </citation>
    <scope>NUCLEOTIDE SEQUENCE [LARGE SCALE GENOMIC DNA]</scope>
    <source>
        <strain evidence="2 3">CBS 309.79</strain>
    </source>
</reference>
<sequence length="432" mass="47453">MLAFVSSLCCAGLTRLPAFLRRSSKSDTELNSVPLNTAQPTPKRPPHLPRTSSTDTRSRRSIRKNKEIAERVVIAHLGPAPINPFAIPNVNTLAIPYRIRTDSISIPLRPRTKSLTRPRNRPRNKSLPHPSPSTTPDSHSTRAHHRRKPVKRRIILAFKRFRQNSKPRASGRFSYVPPGFVVVVQSTGSVASGQQDCHELTVDYASANRASTTTAHLHRQSYASVERRGSENTIAVTVEDSEPRRGSCSSSAITEGDADRASVNVSLAGEDEDDQSNFYHGVDGQSIFNPGAEDQSIFYHGASDEVSSIHYSLAGHERAVETPQSFETARSAVRATPSPSPTQDQAPSRRFLDTRTKATSQHHMKYLSDPSFNSAPWDTAIGSDVVSAILDGQQRMSVCAPVSPSNAVPVPRPKSPLSARVRRSRRETYIVC</sequence>
<name>A0A5C3QX23_9AGAR</name>
<evidence type="ECO:0000313" key="3">
    <source>
        <dbReference type="Proteomes" id="UP000305067"/>
    </source>
</evidence>
<feature type="compositionally biased region" description="Basic residues" evidence="1">
    <location>
        <begin position="141"/>
        <end position="150"/>
    </location>
</feature>
<feature type="region of interest" description="Disordered" evidence="1">
    <location>
        <begin position="320"/>
        <end position="349"/>
    </location>
</feature>
<evidence type="ECO:0000256" key="1">
    <source>
        <dbReference type="SAM" id="MobiDB-lite"/>
    </source>
</evidence>
<feature type="region of interest" description="Disordered" evidence="1">
    <location>
        <begin position="108"/>
        <end position="150"/>
    </location>
</feature>